<sequence>MQRIHPLFLWICALGFTLGLNACSSSNGTQIQEEPIPDLVSYNFDIRPILSDKCAACHGPDANKREAGLRLDDSISVFKALKEHPNAYALVPGKPELSEVFLRISTDDTTKMMPPKASHLKLTAREIDLIEKWIKQGAKYEKHWAFVAPKKPSIPDVDKKDWVKNEIDYFVLHKMEQKNLSPNEEADKERLLKRVSLDLNGLTPSLSQMDRFMADNSPRAYEKMVDELLKNPSYGEKMAVFWLDLARYADSHGYQDDGYRTQWPWRDWVIHALNKNMPYSQFVSWQLAGDLIPTTNPAQTKEQLLATGFNRNHKITEEGGVIQEEYRVSYVADRSDLLGKAFLGITLECARCHDHKYDPITQKDYYQAFAFFNNVKEVGIESVIGGPETYAKKPLMEISNEDVKGILKFINKKDTSRLIVSVMSDLDTPRVSTILKRGNYDAPGDVVQPAMPTVILPFSSNLPKNRLGLVKWLFDKKNPLTARVFVNQMWQEFFGKGIVKTTGDFGMQGELPTNPALLDWLAVDFMDHGWNIKRLVKQMVMSATYRQSAKITPDKLAKDPENVYLSRSSRSRINAEFVRDVVLSSSGLLVPQIGGPSVKPYQPPGLWEGATSGRGLLSMYVQDHGASLYRRGMYTLIKRTVPPPTMSIFDASNRDVCEVRRLKTNTPLQALVMMNDPTVLEASRVLAAKLLQEKNQVSDKINKAFRMIVCRKPSEKEMGILTTYYQNELKKINAKKAEKMLSVGEYPIPKEVDKQLLAALMRVVNTIYNLEETITRT</sequence>
<proteinExistence type="predicted"/>
<dbReference type="GO" id="GO:0020037">
    <property type="term" value="F:heme binding"/>
    <property type="evidence" value="ECO:0007669"/>
    <property type="project" value="InterPro"/>
</dbReference>
<protein>
    <submittedName>
        <fullName evidence="5">DUF1553 domain-containing protein</fullName>
    </submittedName>
</protein>
<evidence type="ECO:0000256" key="1">
    <source>
        <dbReference type="SAM" id="SignalP"/>
    </source>
</evidence>
<dbReference type="Pfam" id="PF07587">
    <property type="entry name" value="PSD1"/>
    <property type="match status" value="1"/>
</dbReference>
<evidence type="ECO:0000259" key="4">
    <source>
        <dbReference type="Pfam" id="PF07635"/>
    </source>
</evidence>
<feature type="domain" description="DUF1549" evidence="2">
    <location>
        <begin position="166"/>
        <end position="376"/>
    </location>
</feature>
<feature type="domain" description="Cytochrome C Planctomycete-type" evidence="4">
    <location>
        <begin position="54"/>
        <end position="116"/>
    </location>
</feature>
<dbReference type="GO" id="GO:0009055">
    <property type="term" value="F:electron transfer activity"/>
    <property type="evidence" value="ECO:0007669"/>
    <property type="project" value="InterPro"/>
</dbReference>
<accession>A0A4Q1BYU8</accession>
<dbReference type="OrthoDB" id="1450284at2"/>
<dbReference type="InterPro" id="IPR036909">
    <property type="entry name" value="Cyt_c-like_dom_sf"/>
</dbReference>
<dbReference type="RefSeq" id="WP_129027525.1">
    <property type="nucleotide sequence ID" value="NZ_SDHY01000005.1"/>
</dbReference>
<gene>
    <name evidence="5" type="ORF">ESB04_09645</name>
</gene>
<name>A0A4Q1BYU8_9BACT</name>
<dbReference type="InterPro" id="IPR011429">
    <property type="entry name" value="Cyt_c_Planctomycete-type"/>
</dbReference>
<dbReference type="Proteomes" id="UP000289455">
    <property type="component" value="Unassembled WGS sequence"/>
</dbReference>
<evidence type="ECO:0000313" key="6">
    <source>
        <dbReference type="Proteomes" id="UP000289455"/>
    </source>
</evidence>
<keyword evidence="6" id="KW-1185">Reference proteome</keyword>
<feature type="chain" id="PRO_5020652361" evidence="1">
    <location>
        <begin position="23"/>
        <end position="777"/>
    </location>
</feature>
<dbReference type="Pfam" id="PF07583">
    <property type="entry name" value="PSCyt2"/>
    <property type="match status" value="1"/>
</dbReference>
<dbReference type="InterPro" id="IPR022655">
    <property type="entry name" value="DUF1553"/>
</dbReference>
<keyword evidence="1" id="KW-0732">Signal</keyword>
<dbReference type="PANTHER" id="PTHR35889:SF3">
    <property type="entry name" value="F-BOX DOMAIN-CONTAINING PROTEIN"/>
    <property type="match status" value="1"/>
</dbReference>
<evidence type="ECO:0000259" key="3">
    <source>
        <dbReference type="Pfam" id="PF07587"/>
    </source>
</evidence>
<comment type="caution">
    <text evidence="5">The sequence shown here is derived from an EMBL/GenBank/DDBJ whole genome shotgun (WGS) entry which is preliminary data.</text>
</comment>
<dbReference type="PANTHER" id="PTHR35889">
    <property type="entry name" value="CYCLOINULO-OLIGOSACCHARIDE FRUCTANOTRANSFERASE-RELATED"/>
    <property type="match status" value="1"/>
</dbReference>
<feature type="signal peptide" evidence="1">
    <location>
        <begin position="1"/>
        <end position="22"/>
    </location>
</feature>
<organism evidence="5 6">
    <name type="scientific">Aquirufa rosea</name>
    <dbReference type="NCBI Taxonomy" id="2509241"/>
    <lineage>
        <taxon>Bacteria</taxon>
        <taxon>Pseudomonadati</taxon>
        <taxon>Bacteroidota</taxon>
        <taxon>Cytophagia</taxon>
        <taxon>Cytophagales</taxon>
        <taxon>Flectobacillaceae</taxon>
        <taxon>Aquirufa</taxon>
    </lineage>
</organism>
<dbReference type="InterPro" id="IPR011444">
    <property type="entry name" value="DUF1549"/>
</dbReference>
<dbReference type="Pfam" id="PF07635">
    <property type="entry name" value="PSCyt1"/>
    <property type="match status" value="1"/>
</dbReference>
<evidence type="ECO:0000259" key="2">
    <source>
        <dbReference type="Pfam" id="PF07583"/>
    </source>
</evidence>
<reference evidence="5 6" key="1">
    <citation type="submission" date="2019-01" db="EMBL/GenBank/DDBJ databases">
        <title>Cytophagaceae bacterium strain CAR-16.</title>
        <authorList>
            <person name="Chen W.-M."/>
        </authorList>
    </citation>
    <scope>NUCLEOTIDE SEQUENCE [LARGE SCALE GENOMIC DNA]</scope>
    <source>
        <strain evidence="5 6">CAR-16</strain>
    </source>
</reference>
<dbReference type="SUPFAM" id="SSF46626">
    <property type="entry name" value="Cytochrome c"/>
    <property type="match status" value="1"/>
</dbReference>
<dbReference type="AlphaFoldDB" id="A0A4Q1BYU8"/>
<feature type="domain" description="DUF1553" evidence="3">
    <location>
        <begin position="465"/>
        <end position="724"/>
    </location>
</feature>
<evidence type="ECO:0000313" key="5">
    <source>
        <dbReference type="EMBL" id="RXK48294.1"/>
    </source>
</evidence>
<dbReference type="EMBL" id="SDHY01000005">
    <property type="protein sequence ID" value="RXK48294.1"/>
    <property type="molecule type" value="Genomic_DNA"/>
</dbReference>